<reference evidence="2" key="1">
    <citation type="journal article" date="2020" name="Stud. Mycol.">
        <title>101 Dothideomycetes genomes: a test case for predicting lifestyles and emergence of pathogens.</title>
        <authorList>
            <person name="Haridas S."/>
            <person name="Albert R."/>
            <person name="Binder M."/>
            <person name="Bloem J."/>
            <person name="Labutti K."/>
            <person name="Salamov A."/>
            <person name="Andreopoulos B."/>
            <person name="Baker S."/>
            <person name="Barry K."/>
            <person name="Bills G."/>
            <person name="Bluhm B."/>
            <person name="Cannon C."/>
            <person name="Castanera R."/>
            <person name="Culley D."/>
            <person name="Daum C."/>
            <person name="Ezra D."/>
            <person name="Gonzalez J."/>
            <person name="Henrissat B."/>
            <person name="Kuo A."/>
            <person name="Liang C."/>
            <person name="Lipzen A."/>
            <person name="Lutzoni F."/>
            <person name="Magnuson J."/>
            <person name="Mondo S."/>
            <person name="Nolan M."/>
            <person name="Ohm R."/>
            <person name="Pangilinan J."/>
            <person name="Park H.-J."/>
            <person name="Ramirez L."/>
            <person name="Alfaro M."/>
            <person name="Sun H."/>
            <person name="Tritt A."/>
            <person name="Yoshinaga Y."/>
            <person name="Zwiers L.-H."/>
            <person name="Turgeon B."/>
            <person name="Goodwin S."/>
            <person name="Spatafora J."/>
            <person name="Crous P."/>
            <person name="Grigoriev I."/>
        </authorList>
    </citation>
    <scope>NUCLEOTIDE SEQUENCE</scope>
    <source>
        <strain evidence="2">CBS 116005</strain>
    </source>
</reference>
<accession>A0A6G1L8P4</accession>
<protein>
    <submittedName>
        <fullName evidence="2">Uncharacterized protein</fullName>
    </submittedName>
</protein>
<feature type="region of interest" description="Disordered" evidence="1">
    <location>
        <begin position="1"/>
        <end position="22"/>
    </location>
</feature>
<dbReference type="Proteomes" id="UP000799436">
    <property type="component" value="Unassembled WGS sequence"/>
</dbReference>
<dbReference type="EMBL" id="ML995836">
    <property type="protein sequence ID" value="KAF2769216.1"/>
    <property type="molecule type" value="Genomic_DNA"/>
</dbReference>
<evidence type="ECO:0000313" key="2">
    <source>
        <dbReference type="EMBL" id="KAF2769216.1"/>
    </source>
</evidence>
<name>A0A6G1L8P4_9PEZI</name>
<evidence type="ECO:0000256" key="1">
    <source>
        <dbReference type="SAM" id="MobiDB-lite"/>
    </source>
</evidence>
<evidence type="ECO:0000313" key="3">
    <source>
        <dbReference type="Proteomes" id="UP000799436"/>
    </source>
</evidence>
<gene>
    <name evidence="2" type="ORF">EJ03DRAFT_351537</name>
</gene>
<sequence length="187" mass="20549">MPSPQLAHGSAPPPSPTPHPSILFISPSSGSVPCQSASSAKAVSGAKEAKMSDQGHAFAMVHNFLADSKLTDNDIYYVLKACSAARLSYVHVVPAGYTNAVEGSMRQVRLGPVVRHLIVLIHWRAYWVIAKLDNLYEDVRVQIYDPLDGEPNWLKAWDALCGLLRILYKPPWAYHVNTGLCYLHSQA</sequence>
<proteinExistence type="predicted"/>
<dbReference type="AlphaFoldDB" id="A0A6G1L8P4"/>
<organism evidence="2 3">
    <name type="scientific">Teratosphaeria nubilosa</name>
    <dbReference type="NCBI Taxonomy" id="161662"/>
    <lineage>
        <taxon>Eukaryota</taxon>
        <taxon>Fungi</taxon>
        <taxon>Dikarya</taxon>
        <taxon>Ascomycota</taxon>
        <taxon>Pezizomycotina</taxon>
        <taxon>Dothideomycetes</taxon>
        <taxon>Dothideomycetidae</taxon>
        <taxon>Mycosphaerellales</taxon>
        <taxon>Teratosphaeriaceae</taxon>
        <taxon>Teratosphaeria</taxon>
    </lineage>
</organism>
<keyword evidence="3" id="KW-1185">Reference proteome</keyword>